<keyword evidence="3" id="KW-1185">Reference proteome</keyword>
<proteinExistence type="predicted"/>
<dbReference type="InterPro" id="IPR050560">
    <property type="entry name" value="MYB_TF"/>
</dbReference>
<evidence type="ECO:0000313" key="2">
    <source>
        <dbReference type="EMBL" id="CZT15045.1"/>
    </source>
</evidence>
<dbReference type="AlphaFoldDB" id="A0A2D3UPV4"/>
<sequence>MLKLPFKTALRRLTGAQINLFTPRCPVQKALGPAQSDHTSRSRRLWFVTGQRHNFSTSGPFCEKRWTAEEAEKLCELRLAGVKTEVIAKDLGRSLGATEFKLSSLRRQRPDFARLTDAAKRWSEKDVQLLHEMMNSKSSSAQIEAAFPDRSRKSLVNKLQKIRNASIEGSPSLTGWTAEEDEELHRLRVIEKLALGEISKRLSRSFHAIETRLRVLGFAMIQNSPWEPHEDAKLSTKCSGVTWRAIVAQLPGRTVSGASNRWYYLKVRAQKPRRKTPELWTAGEDAILLKRHATGATFETIAVALPNRTVSACRFRVTQLRALAKLRETRTSDDKS</sequence>
<dbReference type="CDD" id="cd00167">
    <property type="entry name" value="SANT"/>
    <property type="match status" value="1"/>
</dbReference>
<dbReference type="Proteomes" id="UP000225277">
    <property type="component" value="Unassembled WGS sequence"/>
</dbReference>
<dbReference type="InterPro" id="IPR001005">
    <property type="entry name" value="SANT/Myb"/>
</dbReference>
<accession>A0A2D3UPV4</accession>
<dbReference type="SUPFAM" id="SSF46689">
    <property type="entry name" value="Homeodomain-like"/>
    <property type="match status" value="1"/>
</dbReference>
<dbReference type="GO" id="GO:0000978">
    <property type="term" value="F:RNA polymerase II cis-regulatory region sequence-specific DNA binding"/>
    <property type="evidence" value="ECO:0007669"/>
    <property type="project" value="TreeGrafter"/>
</dbReference>
<dbReference type="GO" id="GO:0000981">
    <property type="term" value="F:DNA-binding transcription factor activity, RNA polymerase II-specific"/>
    <property type="evidence" value="ECO:0007669"/>
    <property type="project" value="TreeGrafter"/>
</dbReference>
<evidence type="ECO:0000259" key="1">
    <source>
        <dbReference type="SMART" id="SM00717"/>
    </source>
</evidence>
<dbReference type="GO" id="GO:0005634">
    <property type="term" value="C:nucleus"/>
    <property type="evidence" value="ECO:0007669"/>
    <property type="project" value="TreeGrafter"/>
</dbReference>
<dbReference type="RefSeq" id="XP_023621942.1">
    <property type="nucleotide sequence ID" value="XM_023766174.1"/>
</dbReference>
<feature type="domain" description="Myb-like" evidence="1">
    <location>
        <begin position="172"/>
        <end position="268"/>
    </location>
</feature>
<name>A0A2D3UPV4_9PEZI</name>
<dbReference type="EMBL" id="FJUY01000001">
    <property type="protein sequence ID" value="CZT15045.1"/>
    <property type="molecule type" value="Genomic_DNA"/>
</dbReference>
<dbReference type="PANTHER" id="PTHR45614">
    <property type="entry name" value="MYB PROTEIN-RELATED"/>
    <property type="match status" value="1"/>
</dbReference>
<dbReference type="GeneID" id="35606834"/>
<dbReference type="SMART" id="SM00717">
    <property type="entry name" value="SANT"/>
    <property type="match status" value="3"/>
</dbReference>
<protein>
    <recommendedName>
        <fullName evidence="1">Myb-like domain-containing protein</fullName>
    </recommendedName>
</protein>
<evidence type="ECO:0000313" key="3">
    <source>
        <dbReference type="Proteomes" id="UP000225277"/>
    </source>
</evidence>
<feature type="domain" description="Myb-like" evidence="1">
    <location>
        <begin position="276"/>
        <end position="323"/>
    </location>
</feature>
<feature type="domain" description="Myb-like" evidence="1">
    <location>
        <begin position="118"/>
        <end position="165"/>
    </location>
</feature>
<gene>
    <name evidence="2" type="ORF">RCC_12281</name>
</gene>
<dbReference type="InterPro" id="IPR009057">
    <property type="entry name" value="Homeodomain-like_sf"/>
</dbReference>
<reference evidence="2 3" key="1">
    <citation type="submission" date="2016-03" db="EMBL/GenBank/DDBJ databases">
        <authorList>
            <person name="Ploux O."/>
        </authorList>
    </citation>
    <scope>NUCLEOTIDE SEQUENCE [LARGE SCALE GENOMIC DNA]</scope>
    <source>
        <strain evidence="2 3">URUG2</strain>
    </source>
</reference>
<organism evidence="2 3">
    <name type="scientific">Ramularia collo-cygni</name>
    <dbReference type="NCBI Taxonomy" id="112498"/>
    <lineage>
        <taxon>Eukaryota</taxon>
        <taxon>Fungi</taxon>
        <taxon>Dikarya</taxon>
        <taxon>Ascomycota</taxon>
        <taxon>Pezizomycotina</taxon>
        <taxon>Dothideomycetes</taxon>
        <taxon>Dothideomycetidae</taxon>
        <taxon>Mycosphaerellales</taxon>
        <taxon>Mycosphaerellaceae</taxon>
        <taxon>Ramularia</taxon>
    </lineage>
</organism>